<protein>
    <submittedName>
        <fullName evidence="3">Uncharacterized protein</fullName>
    </submittedName>
</protein>
<dbReference type="InterPro" id="IPR008983">
    <property type="entry name" value="Tumour_necrosis_fac-like_dom"/>
</dbReference>
<dbReference type="GO" id="GO:0005581">
    <property type="term" value="C:collagen trimer"/>
    <property type="evidence" value="ECO:0007669"/>
    <property type="project" value="UniProtKB-KW"/>
</dbReference>
<dbReference type="PROSITE" id="PS50871">
    <property type="entry name" value="C1Q"/>
    <property type="match status" value="1"/>
</dbReference>
<feature type="non-terminal residue" evidence="3">
    <location>
        <position position="1"/>
    </location>
</feature>
<name>K1RBQ9_MAGGI</name>
<gene>
    <name evidence="3" type="ORF">CGI_10015625</name>
</gene>
<sequence length="109" mass="12320">FETVITNIGDGYSQHTGFSTPETNGTFVFTWNIESYNESAVIALEVNGEEIIQTHTAQKYRLHHSGSSFAILNLHQGDNVYLKLIEGITKRTFTMFSGWKQHSGKLFSF</sequence>
<dbReference type="AlphaFoldDB" id="K1RBQ9"/>
<dbReference type="SUPFAM" id="SSF49842">
    <property type="entry name" value="TNF-like"/>
    <property type="match status" value="1"/>
</dbReference>
<comment type="subcellular location">
    <subcellularLocation>
        <location evidence="1">Secreted</location>
    </subcellularLocation>
</comment>
<dbReference type="SMART" id="SM00110">
    <property type="entry name" value="C1Q"/>
    <property type="match status" value="1"/>
</dbReference>
<dbReference type="PANTHER" id="PTHR15427:SF33">
    <property type="entry name" value="COLLAGEN IV NC1 DOMAIN-CONTAINING PROTEIN"/>
    <property type="match status" value="1"/>
</dbReference>
<dbReference type="InterPro" id="IPR001073">
    <property type="entry name" value="C1q_dom"/>
</dbReference>
<dbReference type="InParanoid" id="K1RBQ9"/>
<evidence type="ECO:0000256" key="1">
    <source>
        <dbReference type="ARBA" id="ARBA00004613"/>
    </source>
</evidence>
<keyword evidence="2" id="KW-0964">Secreted</keyword>
<dbReference type="PANTHER" id="PTHR15427">
    <property type="entry name" value="EMILIN ELASTIN MICROFIBRIL INTERFACE-LOCATED PROTEIN ELASTIN MICROFIBRIL INTERFACER"/>
    <property type="match status" value="1"/>
</dbReference>
<evidence type="ECO:0000313" key="3">
    <source>
        <dbReference type="EMBL" id="EKC31516.1"/>
    </source>
</evidence>
<dbReference type="Pfam" id="PF00386">
    <property type="entry name" value="C1q"/>
    <property type="match status" value="1"/>
</dbReference>
<reference evidence="3" key="1">
    <citation type="journal article" date="2012" name="Nature">
        <title>The oyster genome reveals stress adaptation and complexity of shell formation.</title>
        <authorList>
            <person name="Zhang G."/>
            <person name="Fang X."/>
            <person name="Guo X."/>
            <person name="Li L."/>
            <person name="Luo R."/>
            <person name="Xu F."/>
            <person name="Yang P."/>
            <person name="Zhang L."/>
            <person name="Wang X."/>
            <person name="Qi H."/>
            <person name="Xiong Z."/>
            <person name="Que H."/>
            <person name="Xie Y."/>
            <person name="Holland P.W."/>
            <person name="Paps J."/>
            <person name="Zhu Y."/>
            <person name="Wu F."/>
            <person name="Chen Y."/>
            <person name="Wang J."/>
            <person name="Peng C."/>
            <person name="Meng J."/>
            <person name="Yang L."/>
            <person name="Liu J."/>
            <person name="Wen B."/>
            <person name="Zhang N."/>
            <person name="Huang Z."/>
            <person name="Zhu Q."/>
            <person name="Feng Y."/>
            <person name="Mount A."/>
            <person name="Hedgecock D."/>
            <person name="Xu Z."/>
            <person name="Liu Y."/>
            <person name="Domazet-Loso T."/>
            <person name="Du Y."/>
            <person name="Sun X."/>
            <person name="Zhang S."/>
            <person name="Liu B."/>
            <person name="Cheng P."/>
            <person name="Jiang X."/>
            <person name="Li J."/>
            <person name="Fan D."/>
            <person name="Wang W."/>
            <person name="Fu W."/>
            <person name="Wang T."/>
            <person name="Wang B."/>
            <person name="Zhang J."/>
            <person name="Peng Z."/>
            <person name="Li Y."/>
            <person name="Li N."/>
            <person name="Wang J."/>
            <person name="Chen M."/>
            <person name="He Y."/>
            <person name="Tan F."/>
            <person name="Song X."/>
            <person name="Zheng Q."/>
            <person name="Huang R."/>
            <person name="Yang H."/>
            <person name="Du X."/>
            <person name="Chen L."/>
            <person name="Yang M."/>
            <person name="Gaffney P.M."/>
            <person name="Wang S."/>
            <person name="Luo L."/>
            <person name="She Z."/>
            <person name="Ming Y."/>
            <person name="Huang W."/>
            <person name="Zhang S."/>
            <person name="Huang B."/>
            <person name="Zhang Y."/>
            <person name="Qu T."/>
            <person name="Ni P."/>
            <person name="Miao G."/>
            <person name="Wang J."/>
            <person name="Wang Q."/>
            <person name="Steinberg C.E."/>
            <person name="Wang H."/>
            <person name="Li N."/>
            <person name="Qian L."/>
            <person name="Zhang G."/>
            <person name="Li Y."/>
            <person name="Yang H."/>
            <person name="Liu X."/>
            <person name="Wang J."/>
            <person name="Yin Y."/>
            <person name="Wang J."/>
        </authorList>
    </citation>
    <scope>NUCLEOTIDE SEQUENCE [LARGE SCALE GENOMIC DNA]</scope>
    <source>
        <strain evidence="3">05x7-T-G4-1.051#20</strain>
    </source>
</reference>
<evidence type="ECO:0000256" key="2">
    <source>
        <dbReference type="ARBA" id="ARBA00022525"/>
    </source>
</evidence>
<dbReference type="InterPro" id="IPR050392">
    <property type="entry name" value="Collagen/C1q_domain"/>
</dbReference>
<proteinExistence type="predicted"/>
<organism evidence="3">
    <name type="scientific">Magallana gigas</name>
    <name type="common">Pacific oyster</name>
    <name type="synonym">Crassostrea gigas</name>
    <dbReference type="NCBI Taxonomy" id="29159"/>
    <lineage>
        <taxon>Eukaryota</taxon>
        <taxon>Metazoa</taxon>
        <taxon>Spiralia</taxon>
        <taxon>Lophotrochozoa</taxon>
        <taxon>Mollusca</taxon>
        <taxon>Bivalvia</taxon>
        <taxon>Autobranchia</taxon>
        <taxon>Pteriomorphia</taxon>
        <taxon>Ostreida</taxon>
        <taxon>Ostreoidea</taxon>
        <taxon>Ostreidae</taxon>
        <taxon>Magallana</taxon>
    </lineage>
</organism>
<dbReference type="Gene3D" id="2.60.120.40">
    <property type="match status" value="1"/>
</dbReference>
<dbReference type="EMBL" id="JH816993">
    <property type="protein sequence ID" value="EKC31516.1"/>
    <property type="molecule type" value="Genomic_DNA"/>
</dbReference>
<accession>K1RBQ9</accession>
<dbReference type="HOGENOM" id="CLU_001074_8_3_1"/>